<keyword evidence="1" id="KW-0732">Signal</keyword>
<gene>
    <name evidence="3" type="ORF">JM93_00816</name>
</gene>
<feature type="domain" description="Solute-binding protein family 3/N-terminal" evidence="2">
    <location>
        <begin position="36"/>
        <end position="258"/>
    </location>
</feature>
<protein>
    <submittedName>
        <fullName evidence="3">ABC-type amino acid transport substrate-binding protein</fullName>
    </submittedName>
</protein>
<dbReference type="AlphaFoldDB" id="A0A562THY0"/>
<organism evidence="3 4">
    <name type="scientific">Roseibium hamelinense</name>
    <dbReference type="NCBI Taxonomy" id="150831"/>
    <lineage>
        <taxon>Bacteria</taxon>
        <taxon>Pseudomonadati</taxon>
        <taxon>Pseudomonadota</taxon>
        <taxon>Alphaproteobacteria</taxon>
        <taxon>Hyphomicrobiales</taxon>
        <taxon>Stappiaceae</taxon>
        <taxon>Roseibium</taxon>
    </lineage>
</organism>
<evidence type="ECO:0000256" key="1">
    <source>
        <dbReference type="ARBA" id="ARBA00022729"/>
    </source>
</evidence>
<comment type="caution">
    <text evidence="3">The sequence shown here is derived from an EMBL/GenBank/DDBJ whole genome shotgun (WGS) entry which is preliminary data.</text>
</comment>
<dbReference type="OrthoDB" id="5421182at2"/>
<dbReference type="SMART" id="SM00062">
    <property type="entry name" value="PBPb"/>
    <property type="match status" value="1"/>
</dbReference>
<evidence type="ECO:0000313" key="3">
    <source>
        <dbReference type="EMBL" id="TWI93261.1"/>
    </source>
</evidence>
<dbReference type="Gene3D" id="3.40.190.10">
    <property type="entry name" value="Periplasmic binding protein-like II"/>
    <property type="match status" value="2"/>
</dbReference>
<proteinExistence type="predicted"/>
<keyword evidence="4" id="KW-1185">Reference proteome</keyword>
<name>A0A562THY0_9HYPH</name>
<dbReference type="SUPFAM" id="SSF53850">
    <property type="entry name" value="Periplasmic binding protein-like II"/>
    <property type="match status" value="1"/>
</dbReference>
<accession>A0A562THY0</accession>
<dbReference type="Pfam" id="PF00497">
    <property type="entry name" value="SBP_bac_3"/>
    <property type="match status" value="1"/>
</dbReference>
<reference evidence="3 4" key="1">
    <citation type="submission" date="2019-07" db="EMBL/GenBank/DDBJ databases">
        <title>Genomic Encyclopedia of Archaeal and Bacterial Type Strains, Phase II (KMG-II): from individual species to whole genera.</title>
        <authorList>
            <person name="Goeker M."/>
        </authorList>
    </citation>
    <scope>NUCLEOTIDE SEQUENCE [LARGE SCALE GENOMIC DNA]</scope>
    <source>
        <strain evidence="3 4">ATCC BAA-252</strain>
    </source>
</reference>
<sequence length="258" mass="28768">MRSGWYVPRAFAALAILVAAFGVSGAGKDARASSGPLLIAYDVEFRPLTFQNGLGAADGLYIHILKGALDAGGISYRLVPMPWKRIVSETDAAAVDVSLPWRHQPERFEKYHMVGPISESGMPARLWQKTGAGLRWDTYEDLSGMKVGVRAGFTYAPDFQEADNFERVRTFSNEVMIRMLINKRFDIAISDEITLRMAARDLGLEAEIEPVDGPPVDFTLRYFVVPKSKPKIAGQLQSLLDAFKQTGRYRQIIAQYFD</sequence>
<evidence type="ECO:0000313" key="4">
    <source>
        <dbReference type="Proteomes" id="UP000320593"/>
    </source>
</evidence>
<dbReference type="PANTHER" id="PTHR35936">
    <property type="entry name" value="MEMBRANE-BOUND LYTIC MUREIN TRANSGLYCOSYLASE F"/>
    <property type="match status" value="1"/>
</dbReference>
<evidence type="ECO:0000259" key="2">
    <source>
        <dbReference type="SMART" id="SM00062"/>
    </source>
</evidence>
<dbReference type="Proteomes" id="UP000320593">
    <property type="component" value="Unassembled WGS sequence"/>
</dbReference>
<dbReference type="InterPro" id="IPR001638">
    <property type="entry name" value="Solute-binding_3/MltF_N"/>
</dbReference>
<dbReference type="PANTHER" id="PTHR35936:SF6">
    <property type="entry name" value="AMINO ACID ABC TRANSPORTER SUBSTRATE-BINDING PAAT FAMILY PROTEIN"/>
    <property type="match status" value="1"/>
</dbReference>
<dbReference type="EMBL" id="VLLF01000001">
    <property type="protein sequence ID" value="TWI93261.1"/>
    <property type="molecule type" value="Genomic_DNA"/>
</dbReference>
<dbReference type="RefSeq" id="WP_145340743.1">
    <property type="nucleotide sequence ID" value="NZ_SMLY01000060.1"/>
</dbReference>